<accession>A0A2G9G3R1</accession>
<reference evidence="2" key="1">
    <citation type="journal article" date="2018" name="Gigascience">
        <title>Genome assembly of the Pink Ipe (Handroanthus impetiginosus, Bignoniaceae), a highly valued, ecologically keystone Neotropical timber forest tree.</title>
        <authorList>
            <person name="Silva-Junior O.B."/>
            <person name="Grattapaglia D."/>
            <person name="Novaes E."/>
            <person name="Collevatti R.G."/>
        </authorList>
    </citation>
    <scope>NUCLEOTIDE SEQUENCE [LARGE SCALE GENOMIC DNA]</scope>
    <source>
        <strain evidence="2">cv. UFG-1</strain>
    </source>
</reference>
<organism evidence="1 2">
    <name type="scientific">Handroanthus impetiginosus</name>
    <dbReference type="NCBI Taxonomy" id="429701"/>
    <lineage>
        <taxon>Eukaryota</taxon>
        <taxon>Viridiplantae</taxon>
        <taxon>Streptophyta</taxon>
        <taxon>Embryophyta</taxon>
        <taxon>Tracheophyta</taxon>
        <taxon>Spermatophyta</taxon>
        <taxon>Magnoliopsida</taxon>
        <taxon>eudicotyledons</taxon>
        <taxon>Gunneridae</taxon>
        <taxon>Pentapetalae</taxon>
        <taxon>asterids</taxon>
        <taxon>lamiids</taxon>
        <taxon>Lamiales</taxon>
        <taxon>Bignoniaceae</taxon>
        <taxon>Crescentiina</taxon>
        <taxon>Tabebuia alliance</taxon>
        <taxon>Handroanthus</taxon>
    </lineage>
</organism>
<dbReference type="AlphaFoldDB" id="A0A2G9G3R1"/>
<sequence length="121" mass="14274">MVEFDPNRIQIWPFLVEFFIQVKIIYDNNYRHRSCKILSWIQSCNYLPGLNSDGTDLITINALTSPPTSMVKRAHVRRYQHLSIIKTHQFIEDKFNTICIITQLIRNKKKIPISAKHIYAV</sequence>
<dbReference type="Proteomes" id="UP000231279">
    <property type="component" value="Unassembled WGS sequence"/>
</dbReference>
<proteinExistence type="predicted"/>
<dbReference type="EMBL" id="NKXS01007273">
    <property type="protein sequence ID" value="PIM99930.1"/>
    <property type="molecule type" value="Genomic_DNA"/>
</dbReference>
<protein>
    <submittedName>
        <fullName evidence="1">Uncharacterized protein</fullName>
    </submittedName>
</protein>
<evidence type="ECO:0000313" key="1">
    <source>
        <dbReference type="EMBL" id="PIM99930.1"/>
    </source>
</evidence>
<comment type="caution">
    <text evidence="1">The sequence shown here is derived from an EMBL/GenBank/DDBJ whole genome shotgun (WGS) entry which is preliminary data.</text>
</comment>
<gene>
    <name evidence="1" type="ORF">CDL12_27570</name>
</gene>
<name>A0A2G9G3R1_9LAMI</name>
<keyword evidence="2" id="KW-1185">Reference proteome</keyword>
<evidence type="ECO:0000313" key="2">
    <source>
        <dbReference type="Proteomes" id="UP000231279"/>
    </source>
</evidence>